<keyword evidence="3" id="KW-1185">Reference proteome</keyword>
<organism evidence="2 3">
    <name type="scientific">Gossypium australe</name>
    <dbReference type="NCBI Taxonomy" id="47621"/>
    <lineage>
        <taxon>Eukaryota</taxon>
        <taxon>Viridiplantae</taxon>
        <taxon>Streptophyta</taxon>
        <taxon>Embryophyta</taxon>
        <taxon>Tracheophyta</taxon>
        <taxon>Spermatophyta</taxon>
        <taxon>Magnoliopsida</taxon>
        <taxon>eudicotyledons</taxon>
        <taxon>Gunneridae</taxon>
        <taxon>Pentapetalae</taxon>
        <taxon>rosids</taxon>
        <taxon>malvids</taxon>
        <taxon>Malvales</taxon>
        <taxon>Malvaceae</taxon>
        <taxon>Malvoideae</taxon>
        <taxon>Gossypium</taxon>
    </lineage>
</organism>
<evidence type="ECO:0000313" key="2">
    <source>
        <dbReference type="EMBL" id="KAA3481628.1"/>
    </source>
</evidence>
<name>A0A5B6WK53_9ROSI</name>
<evidence type="ECO:0000313" key="3">
    <source>
        <dbReference type="Proteomes" id="UP000325315"/>
    </source>
</evidence>
<evidence type="ECO:0000256" key="1">
    <source>
        <dbReference type="SAM" id="Phobius"/>
    </source>
</evidence>
<keyword evidence="1" id="KW-1133">Transmembrane helix</keyword>
<sequence length="168" mass="18517">MKGNNLKGNVVVANKPSENLRNNTPAQVLKLVILLVMLMLPILITLMGSSLPNRHDCFRLERKEILVDSNVTSAGSLNSMIFTTLACLCALSFLVGVLTDPGRVPSSYIPDVEDTFFASDQEPKKNRSKDRLLRKRASTGFYNQNTATNVLHINPRGHITAGFAKDAY</sequence>
<proteinExistence type="predicted"/>
<feature type="transmembrane region" description="Helical" evidence="1">
    <location>
        <begin position="79"/>
        <end position="98"/>
    </location>
</feature>
<keyword evidence="1" id="KW-0472">Membrane</keyword>
<dbReference type="AlphaFoldDB" id="A0A5B6WK53"/>
<comment type="caution">
    <text evidence="2">The sequence shown here is derived from an EMBL/GenBank/DDBJ whole genome shotgun (WGS) entry which is preliminary data.</text>
</comment>
<gene>
    <name evidence="2" type="ORF">EPI10_021983</name>
</gene>
<protein>
    <submittedName>
        <fullName evidence="2">Uncharacterized protein</fullName>
    </submittedName>
</protein>
<accession>A0A5B6WK53</accession>
<dbReference type="EMBL" id="SMMG02000003">
    <property type="protein sequence ID" value="KAA3481628.1"/>
    <property type="molecule type" value="Genomic_DNA"/>
</dbReference>
<reference evidence="3" key="1">
    <citation type="journal article" date="2019" name="Plant Biotechnol. J.">
        <title>Genome sequencing of the Australian wild diploid species Gossypium australe highlights disease resistance and delayed gland morphogenesis.</title>
        <authorList>
            <person name="Cai Y."/>
            <person name="Cai X."/>
            <person name="Wang Q."/>
            <person name="Wang P."/>
            <person name="Zhang Y."/>
            <person name="Cai C."/>
            <person name="Xu Y."/>
            <person name="Wang K."/>
            <person name="Zhou Z."/>
            <person name="Wang C."/>
            <person name="Geng S."/>
            <person name="Li B."/>
            <person name="Dong Q."/>
            <person name="Hou Y."/>
            <person name="Wang H."/>
            <person name="Ai P."/>
            <person name="Liu Z."/>
            <person name="Yi F."/>
            <person name="Sun M."/>
            <person name="An G."/>
            <person name="Cheng J."/>
            <person name="Zhang Y."/>
            <person name="Shi Q."/>
            <person name="Xie Y."/>
            <person name="Shi X."/>
            <person name="Chang Y."/>
            <person name="Huang F."/>
            <person name="Chen Y."/>
            <person name="Hong S."/>
            <person name="Mi L."/>
            <person name="Sun Q."/>
            <person name="Zhang L."/>
            <person name="Zhou B."/>
            <person name="Peng R."/>
            <person name="Zhang X."/>
            <person name="Liu F."/>
        </authorList>
    </citation>
    <scope>NUCLEOTIDE SEQUENCE [LARGE SCALE GENOMIC DNA]</scope>
    <source>
        <strain evidence="3">cv. PA1801</strain>
    </source>
</reference>
<feature type="transmembrane region" description="Helical" evidence="1">
    <location>
        <begin position="31"/>
        <end position="51"/>
    </location>
</feature>
<dbReference type="Proteomes" id="UP000325315">
    <property type="component" value="Unassembled WGS sequence"/>
</dbReference>
<dbReference type="OrthoDB" id="1710702at2759"/>
<keyword evidence="1" id="KW-0812">Transmembrane</keyword>